<feature type="compositionally biased region" description="Basic and acidic residues" evidence="1">
    <location>
        <begin position="133"/>
        <end position="143"/>
    </location>
</feature>
<protein>
    <submittedName>
        <fullName evidence="2">Uncharacterized protein</fullName>
    </submittedName>
</protein>
<feature type="region of interest" description="Disordered" evidence="1">
    <location>
        <begin position="130"/>
        <end position="203"/>
    </location>
</feature>
<sequence>MGLPPTSPRLKFVHTHPGGSPVPRRPPRHPPSPSTRSKSLELLDQDEKKSVLPVVKPEPVPRPRSKSLDGLLDEDDVVPHIKTEELAKDNEDNDQDNKNLCTSCNDTNQTEHCDCITDNINVSCKTQQSELSSNKEETKDDKNPLPVPRLKTKVSNSQLEISKVSSKEEKNDKASSSFERNNDKQEDDSTLLPKQTNRCTSIDNDEGEFKSSCLKDDREVTNSHKRQQTIELCDNSVEPIQERLMTIVNDKSTLLKAKSCGAGLDSNESVSSNDYKAEIKEQGSLLSLPAGAEPKRKRNFMDKCVNKVRSFIKR</sequence>
<name>A0ABD2BX58_VESMC</name>
<dbReference type="EMBL" id="JAYRBN010000065">
    <property type="protein sequence ID" value="KAL2737366.1"/>
    <property type="molecule type" value="Genomic_DNA"/>
</dbReference>
<dbReference type="AlphaFoldDB" id="A0ABD2BX58"/>
<evidence type="ECO:0000313" key="2">
    <source>
        <dbReference type="EMBL" id="KAL2737366.1"/>
    </source>
</evidence>
<reference evidence="2 3" key="1">
    <citation type="journal article" date="2024" name="Ann. Entomol. Soc. Am.">
        <title>Genomic analyses of the southern and eastern yellowjacket wasps (Hymenoptera: Vespidae) reveal evolutionary signatures of social life.</title>
        <authorList>
            <person name="Catto M.A."/>
            <person name="Caine P.B."/>
            <person name="Orr S.E."/>
            <person name="Hunt B.G."/>
            <person name="Goodisman M.A.D."/>
        </authorList>
    </citation>
    <scope>NUCLEOTIDE SEQUENCE [LARGE SCALE GENOMIC DNA]</scope>
    <source>
        <strain evidence="2">232</strain>
        <tissue evidence="2">Head and thorax</tissue>
    </source>
</reference>
<organism evidence="2 3">
    <name type="scientific">Vespula maculifrons</name>
    <name type="common">Eastern yellow jacket</name>
    <name type="synonym">Wasp</name>
    <dbReference type="NCBI Taxonomy" id="7453"/>
    <lineage>
        <taxon>Eukaryota</taxon>
        <taxon>Metazoa</taxon>
        <taxon>Ecdysozoa</taxon>
        <taxon>Arthropoda</taxon>
        <taxon>Hexapoda</taxon>
        <taxon>Insecta</taxon>
        <taxon>Pterygota</taxon>
        <taxon>Neoptera</taxon>
        <taxon>Endopterygota</taxon>
        <taxon>Hymenoptera</taxon>
        <taxon>Apocrita</taxon>
        <taxon>Aculeata</taxon>
        <taxon>Vespoidea</taxon>
        <taxon>Vespidae</taxon>
        <taxon>Vespinae</taxon>
        <taxon>Vespula</taxon>
    </lineage>
</organism>
<feature type="compositionally biased region" description="Basic and acidic residues" evidence="1">
    <location>
        <begin position="38"/>
        <end position="50"/>
    </location>
</feature>
<evidence type="ECO:0000256" key="1">
    <source>
        <dbReference type="SAM" id="MobiDB-lite"/>
    </source>
</evidence>
<evidence type="ECO:0000313" key="3">
    <source>
        <dbReference type="Proteomes" id="UP001607303"/>
    </source>
</evidence>
<feature type="compositionally biased region" description="Polar residues" evidence="1">
    <location>
        <begin position="153"/>
        <end position="164"/>
    </location>
</feature>
<feature type="compositionally biased region" description="Basic and acidic residues" evidence="1">
    <location>
        <begin position="77"/>
        <end position="90"/>
    </location>
</feature>
<dbReference type="Proteomes" id="UP001607303">
    <property type="component" value="Unassembled WGS sequence"/>
</dbReference>
<comment type="caution">
    <text evidence="2">The sequence shown here is derived from an EMBL/GenBank/DDBJ whole genome shotgun (WGS) entry which is preliminary data.</text>
</comment>
<keyword evidence="3" id="KW-1185">Reference proteome</keyword>
<feature type="region of interest" description="Disordered" evidence="1">
    <location>
        <begin position="1"/>
        <end position="96"/>
    </location>
</feature>
<gene>
    <name evidence="2" type="ORF">V1477_012322</name>
</gene>
<feature type="compositionally biased region" description="Polar residues" evidence="1">
    <location>
        <begin position="192"/>
        <end position="202"/>
    </location>
</feature>
<accession>A0ABD2BX58</accession>
<proteinExistence type="predicted"/>